<keyword evidence="13" id="KW-1185">Reference proteome</keyword>
<dbReference type="SUPFAM" id="SSF56112">
    <property type="entry name" value="Protein kinase-like (PK-like)"/>
    <property type="match status" value="1"/>
</dbReference>
<dbReference type="Pfam" id="PF00069">
    <property type="entry name" value="Pkinase"/>
    <property type="match status" value="1"/>
</dbReference>
<dbReference type="InParanoid" id="D8UHK7"/>
<dbReference type="InterPro" id="IPR011009">
    <property type="entry name" value="Kinase-like_dom_sf"/>
</dbReference>
<dbReference type="PROSITE" id="PS00107">
    <property type="entry name" value="PROTEIN_KINASE_ATP"/>
    <property type="match status" value="1"/>
</dbReference>
<accession>D8UHK7</accession>
<evidence type="ECO:0000256" key="10">
    <source>
        <dbReference type="SAM" id="MobiDB-lite"/>
    </source>
</evidence>
<keyword evidence="1" id="KW-0723">Serine/threonine-protein kinase</keyword>
<dbReference type="InterPro" id="IPR030616">
    <property type="entry name" value="Aur-like"/>
</dbReference>
<dbReference type="PROSITE" id="PS50011">
    <property type="entry name" value="PROTEIN_KINASE_DOM"/>
    <property type="match status" value="1"/>
</dbReference>
<feature type="active site" description="Proton acceptor" evidence="6">
    <location>
        <position position="179"/>
    </location>
</feature>
<dbReference type="GeneID" id="9623233"/>
<feature type="region of interest" description="Disordered" evidence="10">
    <location>
        <begin position="480"/>
        <end position="548"/>
    </location>
</feature>
<dbReference type="EMBL" id="GL378407">
    <property type="protein sequence ID" value="EFJ40791.1"/>
    <property type="molecule type" value="Genomic_DNA"/>
</dbReference>
<dbReference type="RefSeq" id="XP_002958166.1">
    <property type="nucleotide sequence ID" value="XM_002958120.1"/>
</dbReference>
<evidence type="ECO:0000256" key="2">
    <source>
        <dbReference type="ARBA" id="ARBA00022679"/>
    </source>
</evidence>
<dbReference type="PROSITE" id="PS00108">
    <property type="entry name" value="PROTEIN_KINASE_ST"/>
    <property type="match status" value="1"/>
</dbReference>
<dbReference type="GO" id="GO:0004674">
    <property type="term" value="F:protein serine/threonine kinase activity"/>
    <property type="evidence" value="ECO:0007669"/>
    <property type="project" value="UniProtKB-KW"/>
</dbReference>
<evidence type="ECO:0000256" key="1">
    <source>
        <dbReference type="ARBA" id="ARBA00022527"/>
    </source>
</evidence>
<dbReference type="KEGG" id="vcn:VOLCADRAFT_119868"/>
<evidence type="ECO:0000256" key="6">
    <source>
        <dbReference type="PIRSR" id="PIRSR630616-1"/>
    </source>
</evidence>
<dbReference type="Gene3D" id="1.10.510.10">
    <property type="entry name" value="Transferase(Phosphotransferase) domain 1"/>
    <property type="match status" value="2"/>
</dbReference>
<evidence type="ECO:0000313" key="13">
    <source>
        <dbReference type="Proteomes" id="UP000001058"/>
    </source>
</evidence>
<reference evidence="12 13" key="1">
    <citation type="journal article" date="2010" name="Science">
        <title>Genomic analysis of organismal complexity in the multicellular green alga Volvox carteri.</title>
        <authorList>
            <person name="Prochnik S.E."/>
            <person name="Umen J."/>
            <person name="Nedelcu A.M."/>
            <person name="Hallmann A."/>
            <person name="Miller S.M."/>
            <person name="Nishii I."/>
            <person name="Ferris P."/>
            <person name="Kuo A."/>
            <person name="Mitros T."/>
            <person name="Fritz-Laylin L.K."/>
            <person name="Hellsten U."/>
            <person name="Chapman J."/>
            <person name="Simakov O."/>
            <person name="Rensing S.A."/>
            <person name="Terry A."/>
            <person name="Pangilinan J."/>
            <person name="Kapitonov V."/>
            <person name="Jurka J."/>
            <person name="Salamov A."/>
            <person name="Shapiro H."/>
            <person name="Schmutz J."/>
            <person name="Grimwood J."/>
            <person name="Lindquist E."/>
            <person name="Lucas S."/>
            <person name="Grigoriev I.V."/>
            <person name="Schmitt R."/>
            <person name="Kirk D."/>
            <person name="Rokhsar D.S."/>
        </authorList>
    </citation>
    <scope>NUCLEOTIDE SEQUENCE [LARGE SCALE GENOMIC DNA]</scope>
    <source>
        <strain evidence="13">f. Nagariensis / Eve</strain>
    </source>
</reference>
<organism evidence="13">
    <name type="scientific">Volvox carteri f. nagariensis</name>
    <dbReference type="NCBI Taxonomy" id="3068"/>
    <lineage>
        <taxon>Eukaryota</taxon>
        <taxon>Viridiplantae</taxon>
        <taxon>Chlorophyta</taxon>
        <taxon>core chlorophytes</taxon>
        <taxon>Chlorophyceae</taxon>
        <taxon>CS clade</taxon>
        <taxon>Chlamydomonadales</taxon>
        <taxon>Volvocaceae</taxon>
        <taxon>Volvox</taxon>
    </lineage>
</organism>
<evidence type="ECO:0000259" key="11">
    <source>
        <dbReference type="PROSITE" id="PS50011"/>
    </source>
</evidence>
<feature type="domain" description="Protein kinase" evidence="11">
    <location>
        <begin position="54"/>
        <end position="297"/>
    </location>
</feature>
<sequence>MTLLGGRAATEWLAMCFGACLPADYTAFTDKEPVERRPKRPKTSWRELPLLSKYELVKPIGRGGFSEIWLAERLNDSRTKVAIKVVDLTNPDLEAEEVGCLIAEAKFLRSLDCPFLLSCHETAANKDWLLLVLEYLSGGEIMDHLHKVMKYTEAEAAKLFAQVVSAISYLHNLNLIHRDIKPENVMFVNAVEECEALGRPLRVKVIDMGMAALYNPEKPIRGCIGTPGFVPPGRKPHSGQDIRLMTYCNKSIKEAPGLKDERFLSLSSAARELLLAMLADDPRDRPSCAEVLRHPFITAADGDAQRAHREIEISVRRRMRELAQLRRVHGLHYALRAHKPEGADHLTFLRLLDQKRVRLKGDSGGFIRHSDAFMRTSAAEGSGGGGGVIGFCRSSLALSYATPPPVLLMSIPQSQPPATCAAVAAAAAAAWDPTATTSSSHHHSPPPMLQPIKEQPTLTSGSLPGVARKTKGLQEAAAFSLPSSGPATDGCNTHDAAQQSKPGLGAAQVPPLPGRLPAAAAAASRPTSSGGDLSARGGSAHNKQQHQHKVMIDPMAVVNALPTLQHCTSADALTLPGARGVVVVRGGSDDGCSDGAVGDRAPGGASPVASTALLDQALVRCMSANPDTLELLSHRESLRKLWDQVAVGPLATEDRQALGASATGYRHSAPPAEGNVVGGGIGVGGSSSGGGGGGI</sequence>
<dbReference type="AlphaFoldDB" id="D8UHK7"/>
<proteinExistence type="predicted"/>
<keyword evidence="5 7" id="KW-0067">ATP-binding</keyword>
<protein>
    <recommendedName>
        <fullName evidence="11">Protein kinase domain-containing protein</fullName>
    </recommendedName>
</protein>
<feature type="compositionally biased region" description="Low complexity" evidence="10">
    <location>
        <begin position="515"/>
        <end position="531"/>
    </location>
</feature>
<evidence type="ECO:0000313" key="12">
    <source>
        <dbReference type="EMBL" id="EFJ40791.1"/>
    </source>
</evidence>
<feature type="region of interest" description="Disordered" evidence="10">
    <location>
        <begin position="434"/>
        <end position="465"/>
    </location>
</feature>
<evidence type="ECO:0000256" key="7">
    <source>
        <dbReference type="PIRSR" id="PIRSR630616-2"/>
    </source>
</evidence>
<feature type="binding site" evidence="7 9">
    <location>
        <position position="84"/>
    </location>
    <ligand>
        <name>ATP</name>
        <dbReference type="ChEBI" id="CHEBI:30616"/>
    </ligand>
</feature>
<evidence type="ECO:0000256" key="9">
    <source>
        <dbReference type="PROSITE-ProRule" id="PRU10141"/>
    </source>
</evidence>
<keyword evidence="4" id="KW-0418">Kinase</keyword>
<evidence type="ECO:0000256" key="8">
    <source>
        <dbReference type="PIRSR" id="PIRSR630616-3"/>
    </source>
</evidence>
<dbReference type="GO" id="GO:0005524">
    <property type="term" value="F:ATP binding"/>
    <property type="evidence" value="ECO:0007669"/>
    <property type="project" value="UniProtKB-UniRule"/>
</dbReference>
<keyword evidence="2" id="KW-0808">Transferase</keyword>
<feature type="cross-link" description="Glycyl lysine isopeptide (Lys-Gly) (interchain with G-Cter in SUMO2)" evidence="8">
    <location>
        <position position="181"/>
    </location>
</feature>
<dbReference type="InterPro" id="IPR017441">
    <property type="entry name" value="Protein_kinase_ATP_BS"/>
</dbReference>
<evidence type="ECO:0000256" key="3">
    <source>
        <dbReference type="ARBA" id="ARBA00022741"/>
    </source>
</evidence>
<dbReference type="OrthoDB" id="504170at2759"/>
<gene>
    <name evidence="12" type="ORF">VOLCADRAFT_119868</name>
</gene>
<evidence type="ECO:0000256" key="5">
    <source>
        <dbReference type="ARBA" id="ARBA00022840"/>
    </source>
</evidence>
<dbReference type="InterPro" id="IPR000719">
    <property type="entry name" value="Prot_kinase_dom"/>
</dbReference>
<keyword evidence="3 7" id="KW-0547">Nucleotide-binding</keyword>
<dbReference type="InterPro" id="IPR008271">
    <property type="entry name" value="Ser/Thr_kinase_AS"/>
</dbReference>
<dbReference type="eggNOG" id="KOG0586">
    <property type="taxonomic scope" value="Eukaryota"/>
</dbReference>
<dbReference type="Proteomes" id="UP000001058">
    <property type="component" value="Unassembled WGS sequence"/>
</dbReference>
<dbReference type="SMART" id="SM00220">
    <property type="entry name" value="S_TKc"/>
    <property type="match status" value="1"/>
</dbReference>
<evidence type="ECO:0000256" key="4">
    <source>
        <dbReference type="ARBA" id="ARBA00022777"/>
    </source>
</evidence>
<feature type="binding site" evidence="7">
    <location>
        <begin position="183"/>
        <end position="184"/>
    </location>
    <ligand>
        <name>ATP</name>
        <dbReference type="ChEBI" id="CHEBI:30616"/>
    </ligand>
</feature>
<name>D8UHK7_VOLCA</name>
<dbReference type="PANTHER" id="PTHR24350">
    <property type="entry name" value="SERINE/THREONINE-PROTEIN KINASE IAL-RELATED"/>
    <property type="match status" value="1"/>
</dbReference>